<dbReference type="PRINTS" id="PR00080">
    <property type="entry name" value="SDRFAMILY"/>
</dbReference>
<protein>
    <submittedName>
        <fullName evidence="4">3-oxoacyl-[acyl-carrier protein] reductase FabG</fullName>
    </submittedName>
</protein>
<dbReference type="Pfam" id="PF13561">
    <property type="entry name" value="adh_short_C2"/>
    <property type="match status" value="1"/>
</dbReference>
<name>A0A1H5T444_9RHOO</name>
<dbReference type="PANTHER" id="PTHR43669:SF3">
    <property type="entry name" value="ALCOHOL DEHYDROGENASE, PUTATIVE (AFU_ORTHOLOGUE AFUA_3G03445)-RELATED"/>
    <property type="match status" value="1"/>
</dbReference>
<dbReference type="EMBL" id="CP018839">
    <property type="protein sequence ID" value="APR04177.1"/>
    <property type="molecule type" value="Genomic_DNA"/>
</dbReference>
<sequence length="250" mass="25777">MDHRLEGKTAVITGASSGIGRAIVDHYVAAGAKVVAFARNRAALEALAAAHPGAVLAVTGDVTRPADLQRLADEAVKAFGGVDIVVPNAGIARVVSFEDSTPEAFDTQFSVNLFGAVETVRRLLPHLRKGGSVQFISTFLTQVGFPGLAIYSASKAALKSITQTLAAELAPQGIRVNAIAPGPIGTPLWGTVGLPADVLDSVAHKLTARLLPGAFGRPEDIAATSVFLASDDARNIYGQEIVVDGGYTVG</sequence>
<proteinExistence type="inferred from homology"/>
<dbReference type="PRINTS" id="PR00081">
    <property type="entry name" value="GDHRDH"/>
</dbReference>
<dbReference type="FunFam" id="3.40.50.720:FF:000084">
    <property type="entry name" value="Short-chain dehydrogenase reductase"/>
    <property type="match status" value="1"/>
</dbReference>
<organism evidence="4 5">
    <name type="scientific">Thauera chlorobenzoica</name>
    <dbReference type="NCBI Taxonomy" id="96773"/>
    <lineage>
        <taxon>Bacteria</taxon>
        <taxon>Pseudomonadati</taxon>
        <taxon>Pseudomonadota</taxon>
        <taxon>Betaproteobacteria</taxon>
        <taxon>Rhodocyclales</taxon>
        <taxon>Zoogloeaceae</taxon>
        <taxon>Thauera</taxon>
    </lineage>
</organism>
<dbReference type="STRING" id="96773.Tchl_1318"/>
<dbReference type="KEGG" id="tcl:Tchl_1318"/>
<dbReference type="SMART" id="SM00822">
    <property type="entry name" value="PKS_KR"/>
    <property type="match status" value="1"/>
</dbReference>
<comment type="similarity">
    <text evidence="1">Belongs to the short-chain dehydrogenases/reductases (SDR) family.</text>
</comment>
<evidence type="ECO:0000313" key="5">
    <source>
        <dbReference type="Proteomes" id="UP000185739"/>
    </source>
</evidence>
<feature type="domain" description="Ketoreductase" evidence="3">
    <location>
        <begin position="8"/>
        <end position="182"/>
    </location>
</feature>
<gene>
    <name evidence="4" type="ORF">Tchl_1318</name>
</gene>
<dbReference type="InterPro" id="IPR036291">
    <property type="entry name" value="NAD(P)-bd_dom_sf"/>
</dbReference>
<evidence type="ECO:0000313" key="4">
    <source>
        <dbReference type="EMBL" id="APR04177.1"/>
    </source>
</evidence>
<keyword evidence="2" id="KW-0560">Oxidoreductase</keyword>
<dbReference type="RefSeq" id="WP_075147690.1">
    <property type="nucleotide sequence ID" value="NZ_CP018839.1"/>
</dbReference>
<dbReference type="Proteomes" id="UP000185739">
    <property type="component" value="Chromosome"/>
</dbReference>
<evidence type="ECO:0000259" key="3">
    <source>
        <dbReference type="SMART" id="SM00822"/>
    </source>
</evidence>
<dbReference type="CDD" id="cd05233">
    <property type="entry name" value="SDR_c"/>
    <property type="match status" value="1"/>
</dbReference>
<dbReference type="SUPFAM" id="SSF51735">
    <property type="entry name" value="NAD(P)-binding Rossmann-fold domains"/>
    <property type="match status" value="1"/>
</dbReference>
<accession>A0A1H5T444</accession>
<reference evidence="4 5" key="1">
    <citation type="submission" date="2016-12" db="EMBL/GenBank/DDBJ databases">
        <title>Complete genome sequence of Thauera chlorobenzoica, a Betaproteobacterium degrading haloaromatics anaerobically to CO2 and halides.</title>
        <authorList>
            <person name="Goris T."/>
            <person name="Mergelsberg M."/>
            <person name="Boll M."/>
        </authorList>
    </citation>
    <scope>NUCLEOTIDE SEQUENCE [LARGE SCALE GENOMIC DNA]</scope>
    <source>
        <strain evidence="4 5">3CB1</strain>
    </source>
</reference>
<keyword evidence="5" id="KW-1185">Reference proteome</keyword>
<dbReference type="InterPro" id="IPR002347">
    <property type="entry name" value="SDR_fam"/>
</dbReference>
<dbReference type="Gene3D" id="3.40.50.720">
    <property type="entry name" value="NAD(P)-binding Rossmann-like Domain"/>
    <property type="match status" value="1"/>
</dbReference>
<dbReference type="OrthoDB" id="9803333at2"/>
<dbReference type="InterPro" id="IPR057326">
    <property type="entry name" value="KR_dom"/>
</dbReference>
<evidence type="ECO:0000256" key="2">
    <source>
        <dbReference type="ARBA" id="ARBA00023002"/>
    </source>
</evidence>
<evidence type="ECO:0000256" key="1">
    <source>
        <dbReference type="ARBA" id="ARBA00006484"/>
    </source>
</evidence>
<dbReference type="GO" id="GO:0016491">
    <property type="term" value="F:oxidoreductase activity"/>
    <property type="evidence" value="ECO:0007669"/>
    <property type="project" value="UniProtKB-KW"/>
</dbReference>
<dbReference type="AlphaFoldDB" id="A0A1H5T444"/>
<dbReference type="PANTHER" id="PTHR43669">
    <property type="entry name" value="5-KETO-D-GLUCONATE 5-REDUCTASE"/>
    <property type="match status" value="1"/>
</dbReference>